<evidence type="ECO:0000313" key="3">
    <source>
        <dbReference type="Proteomes" id="UP000053462"/>
    </source>
</evidence>
<dbReference type="Proteomes" id="UP000053462">
    <property type="component" value="Unassembled WGS sequence"/>
</dbReference>
<comment type="caution">
    <text evidence="2">The sequence shown here is derived from an EMBL/GenBank/DDBJ whole genome shotgun (WGS) entry which is preliminary data.</text>
</comment>
<organism evidence="2 3">
    <name type="scientific">Thermococcus celericrescens</name>
    <dbReference type="NCBI Taxonomy" id="227598"/>
    <lineage>
        <taxon>Archaea</taxon>
        <taxon>Methanobacteriati</taxon>
        <taxon>Methanobacteriota</taxon>
        <taxon>Thermococci</taxon>
        <taxon>Thermococcales</taxon>
        <taxon>Thermococcaceae</taxon>
        <taxon>Thermococcus</taxon>
    </lineage>
</organism>
<keyword evidence="1" id="KW-1133">Transmembrane helix</keyword>
<dbReference type="EMBL" id="LLYW01000033">
    <property type="protein sequence ID" value="KUH32567.1"/>
    <property type="molecule type" value="Genomic_DNA"/>
</dbReference>
<feature type="transmembrane region" description="Helical" evidence="1">
    <location>
        <begin position="56"/>
        <end position="75"/>
    </location>
</feature>
<keyword evidence="1" id="KW-0812">Transmembrane</keyword>
<gene>
    <name evidence="2" type="ORF">APY94_09340</name>
</gene>
<dbReference type="STRING" id="227598.APY94_09340"/>
<feature type="transmembrane region" description="Helical" evidence="1">
    <location>
        <begin position="155"/>
        <end position="175"/>
    </location>
</feature>
<dbReference type="RefSeq" id="WP_058939378.1">
    <property type="nucleotide sequence ID" value="NZ_LLYW01000033.1"/>
</dbReference>
<evidence type="ECO:0000256" key="1">
    <source>
        <dbReference type="SAM" id="Phobius"/>
    </source>
</evidence>
<protein>
    <submittedName>
        <fullName evidence="2">Uncharacterized protein</fullName>
    </submittedName>
</protein>
<proteinExistence type="predicted"/>
<dbReference type="AlphaFoldDB" id="A0A100XWM5"/>
<feature type="transmembrane region" description="Helical" evidence="1">
    <location>
        <begin position="187"/>
        <end position="208"/>
    </location>
</feature>
<name>A0A100XWM5_9EURY</name>
<sequence length="330" mass="36650">MFKLNWGRIGIYFGAVALIYALSPWAEPLSAIKEPSAILALFMAAREVAKGLGRELLAGFLVPLGLSAAALLLPIPEWRLPLALISFGAGVALTAPNLEERARVVRGIGVFLALYGLSRTPPLMAYGSVFSYAGAAFLLGYAASELVERYPWVEVIERNLLGIGALGGVLGLYVSVRGELSESHPELVFYGEWLVLVLGVVLAGSMVYSHVAGHDPERYLLEQWRRHEAKTLERLGPEMMEARRAVEDFVVRGRRGPLVAFVTYYGARLFGDREEFGALISKVADYEGKPISPLMPLWIRRRYERAELERRKKIVEEVFEGLMDLMGWKP</sequence>
<dbReference type="OrthoDB" id="102587at2157"/>
<reference evidence="2 3" key="1">
    <citation type="submission" date="2015-10" db="EMBL/GenBank/DDBJ databases">
        <title>Draft genome sequence of Thermococcus celericrescens strain DSM 17994.</title>
        <authorList>
            <person name="Hong S.-J."/>
            <person name="Park C.-E."/>
            <person name="Shin J.-H."/>
        </authorList>
    </citation>
    <scope>NUCLEOTIDE SEQUENCE [LARGE SCALE GENOMIC DNA]</scope>
    <source>
        <strain evidence="2 3">DSM 17994</strain>
    </source>
</reference>
<accession>A0A100XWM5</accession>
<feature type="transmembrane region" description="Helical" evidence="1">
    <location>
        <begin position="123"/>
        <end position="143"/>
    </location>
</feature>
<evidence type="ECO:0000313" key="2">
    <source>
        <dbReference type="EMBL" id="KUH32567.1"/>
    </source>
</evidence>
<keyword evidence="3" id="KW-1185">Reference proteome</keyword>
<feature type="transmembrane region" description="Helical" evidence="1">
    <location>
        <begin position="6"/>
        <end position="23"/>
    </location>
</feature>
<keyword evidence="1" id="KW-0472">Membrane</keyword>